<comment type="similarity">
    <text evidence="1 6">Belongs to the Glu/Leu/Phe/Val dehydrogenases family.</text>
</comment>
<evidence type="ECO:0000259" key="7">
    <source>
        <dbReference type="SMART" id="SM00839"/>
    </source>
</evidence>
<dbReference type="PANTHER" id="PTHR42722:SF1">
    <property type="entry name" value="VALINE DEHYDROGENASE"/>
    <property type="match status" value="1"/>
</dbReference>
<dbReference type="InterPro" id="IPR036291">
    <property type="entry name" value="NAD(P)-bd_dom_sf"/>
</dbReference>
<dbReference type="Proteomes" id="UP001141259">
    <property type="component" value="Unassembled WGS sequence"/>
</dbReference>
<dbReference type="PRINTS" id="PR00082">
    <property type="entry name" value="GLFDHDRGNASE"/>
</dbReference>
<protein>
    <submittedName>
        <fullName evidence="8">Glu/Leu/Phe/Val dehydrogenase</fullName>
    </submittedName>
</protein>
<dbReference type="GO" id="GO:0016639">
    <property type="term" value="F:oxidoreductase activity, acting on the CH-NH2 group of donors, NAD or NADP as acceptor"/>
    <property type="evidence" value="ECO:0007669"/>
    <property type="project" value="InterPro"/>
</dbReference>
<keyword evidence="2 6" id="KW-0560">Oxidoreductase</keyword>
<dbReference type="Pfam" id="PF02812">
    <property type="entry name" value="ELFV_dehydrog_N"/>
    <property type="match status" value="1"/>
</dbReference>
<dbReference type="SUPFAM" id="SSF51735">
    <property type="entry name" value="NAD(P)-binding Rossmann-fold domains"/>
    <property type="match status" value="1"/>
</dbReference>
<dbReference type="Pfam" id="PF00208">
    <property type="entry name" value="ELFV_dehydrog"/>
    <property type="match status" value="1"/>
</dbReference>
<dbReference type="InterPro" id="IPR033524">
    <property type="entry name" value="Glu/Leu/Phe/Val_DH_AS"/>
</dbReference>
<evidence type="ECO:0000256" key="6">
    <source>
        <dbReference type="RuleBase" id="RU004417"/>
    </source>
</evidence>
<dbReference type="InterPro" id="IPR006095">
    <property type="entry name" value="Glu/Leu/Phe/Val/Trp_DH"/>
</dbReference>
<dbReference type="InterPro" id="IPR016211">
    <property type="entry name" value="Glu/Phe/Leu/Val/Trp_DH_bac/arc"/>
</dbReference>
<dbReference type="PROSITE" id="PS00074">
    <property type="entry name" value="GLFV_DEHYDROGENASE"/>
    <property type="match status" value="1"/>
</dbReference>
<organism evidence="8 9">
    <name type="scientific">Umezawaea endophytica</name>
    <dbReference type="NCBI Taxonomy" id="1654476"/>
    <lineage>
        <taxon>Bacteria</taxon>
        <taxon>Bacillati</taxon>
        <taxon>Actinomycetota</taxon>
        <taxon>Actinomycetes</taxon>
        <taxon>Pseudonocardiales</taxon>
        <taxon>Pseudonocardiaceae</taxon>
        <taxon>Umezawaea</taxon>
    </lineage>
</organism>
<evidence type="ECO:0000256" key="3">
    <source>
        <dbReference type="ARBA" id="ARBA00023027"/>
    </source>
</evidence>
<feature type="binding site" evidence="5">
    <location>
        <begin position="190"/>
        <end position="195"/>
    </location>
    <ligand>
        <name>NAD(+)</name>
        <dbReference type="ChEBI" id="CHEBI:57540"/>
    </ligand>
</feature>
<dbReference type="InterPro" id="IPR006097">
    <property type="entry name" value="Glu/Leu/Phe/Val/Trp_DH_dimer"/>
</dbReference>
<dbReference type="PANTHER" id="PTHR42722">
    <property type="entry name" value="LEUCINE DEHYDROGENASE"/>
    <property type="match status" value="1"/>
</dbReference>
<feature type="active site" description="Proton donor/acceptor" evidence="4">
    <location>
        <position position="84"/>
    </location>
</feature>
<dbReference type="PIRSF" id="PIRSF000188">
    <property type="entry name" value="Phe_leu_dh"/>
    <property type="match status" value="1"/>
</dbReference>
<accession>A0A9X2VHY1</accession>
<keyword evidence="3 5" id="KW-0520">NAD</keyword>
<evidence type="ECO:0000256" key="5">
    <source>
        <dbReference type="PIRSR" id="PIRSR000188-2"/>
    </source>
</evidence>
<feature type="domain" description="Glutamate/phenylalanine/leucine/valine/L-tryptophan dehydrogenase C-terminal" evidence="7">
    <location>
        <begin position="152"/>
        <end position="354"/>
    </location>
</feature>
<gene>
    <name evidence="8" type="ORF">NZH93_00625</name>
</gene>
<dbReference type="RefSeq" id="WP_259620865.1">
    <property type="nucleotide sequence ID" value="NZ_JANYMP010000001.1"/>
</dbReference>
<dbReference type="SMART" id="SM00839">
    <property type="entry name" value="ELFV_dehydrog"/>
    <property type="match status" value="1"/>
</dbReference>
<comment type="caution">
    <text evidence="8">The sequence shown here is derived from an EMBL/GenBank/DDBJ whole genome shotgun (WGS) entry which is preliminary data.</text>
</comment>
<evidence type="ECO:0000256" key="2">
    <source>
        <dbReference type="ARBA" id="ARBA00023002"/>
    </source>
</evidence>
<name>A0A9X2VHY1_9PSEU</name>
<dbReference type="GO" id="GO:0006520">
    <property type="term" value="P:amino acid metabolic process"/>
    <property type="evidence" value="ECO:0007669"/>
    <property type="project" value="InterPro"/>
</dbReference>
<dbReference type="Gene3D" id="3.40.50.720">
    <property type="entry name" value="NAD(P)-binding Rossmann-like Domain"/>
    <property type="match status" value="1"/>
</dbReference>
<proteinExistence type="inferred from homology"/>
<evidence type="ECO:0000313" key="8">
    <source>
        <dbReference type="EMBL" id="MCS7475343.1"/>
    </source>
</evidence>
<keyword evidence="9" id="KW-1185">Reference proteome</keyword>
<reference evidence="8" key="1">
    <citation type="submission" date="2022-08" db="EMBL/GenBank/DDBJ databases">
        <authorList>
            <person name="Tistechok S."/>
            <person name="Samborskyy M."/>
            <person name="Roman I."/>
        </authorList>
    </citation>
    <scope>NUCLEOTIDE SEQUENCE</scope>
    <source>
        <strain evidence="8">DSM 103496</strain>
    </source>
</reference>
<dbReference type="GO" id="GO:0000166">
    <property type="term" value="F:nucleotide binding"/>
    <property type="evidence" value="ECO:0007669"/>
    <property type="project" value="UniProtKB-KW"/>
</dbReference>
<evidence type="ECO:0000256" key="4">
    <source>
        <dbReference type="PIRSR" id="PIRSR000188-1"/>
    </source>
</evidence>
<keyword evidence="5" id="KW-0547">Nucleotide-binding</keyword>
<dbReference type="EMBL" id="JANYMP010000001">
    <property type="protein sequence ID" value="MCS7475343.1"/>
    <property type="molecule type" value="Genomic_DNA"/>
</dbReference>
<dbReference type="InterPro" id="IPR006096">
    <property type="entry name" value="Glu/Leu/Phe/Val/Trp_DH_C"/>
</dbReference>
<dbReference type="Gene3D" id="3.40.50.10860">
    <property type="entry name" value="Leucine Dehydrogenase, chain A, domain 1"/>
    <property type="match status" value="1"/>
</dbReference>
<evidence type="ECO:0000313" key="9">
    <source>
        <dbReference type="Proteomes" id="UP001141259"/>
    </source>
</evidence>
<dbReference type="SUPFAM" id="SSF53223">
    <property type="entry name" value="Aminoacid dehydrogenase-like, N-terminal domain"/>
    <property type="match status" value="1"/>
</dbReference>
<dbReference type="AlphaFoldDB" id="A0A9X2VHY1"/>
<dbReference type="InterPro" id="IPR046346">
    <property type="entry name" value="Aminoacid_DH-like_N_sf"/>
</dbReference>
<sequence length="355" mass="36315">MTLNLDTGSAVVARTPEAVRIERGARSGQMIIVCVDSTRLGPALGGCRIKAYPTWRDGLTDALRLSSAMTEKAALAGLAHGGGKTVVALDPATAAEATGPRRADLLADIADLVGSFDGRYSTGPDIGSTPQDMIAIGRGTTRALCRPESAGGSGDSSGPTAAGVIASIEAVRHHVLGDRPLGSLSFSLLGLGHVGTLVGEHLAAAGARLVAADVDPSRRAPAARWGATWSEPGDALVADVDVVVPAAVGGLLTPETVPRLRCRAVVGPANNQLDVDSTADLLHDRGICWAPDTVVSAGGVVSAVARELDGATPEETDFRVRDIGRRLGEVLAAAAERGTPPLHEARRRARDLLGG</sequence>
<evidence type="ECO:0000256" key="1">
    <source>
        <dbReference type="ARBA" id="ARBA00006382"/>
    </source>
</evidence>